<dbReference type="PROSITE" id="PS51257">
    <property type="entry name" value="PROKAR_LIPOPROTEIN"/>
    <property type="match status" value="1"/>
</dbReference>
<evidence type="ECO:0000256" key="1">
    <source>
        <dbReference type="SAM" id="SignalP"/>
    </source>
</evidence>
<feature type="chain" id="PRO_5027641089" description="BACON domain-containing protein" evidence="1">
    <location>
        <begin position="20"/>
        <end position="258"/>
    </location>
</feature>
<dbReference type="AlphaFoldDB" id="A0A6S6S7F1"/>
<keyword evidence="1" id="KW-0732">Signal</keyword>
<dbReference type="EMBL" id="CACVAQ010000012">
    <property type="protein sequence ID" value="CAA6798920.1"/>
    <property type="molecule type" value="Genomic_DNA"/>
</dbReference>
<evidence type="ECO:0000313" key="2">
    <source>
        <dbReference type="EMBL" id="CAA6798920.1"/>
    </source>
</evidence>
<accession>A0A6S6S7F1</accession>
<evidence type="ECO:0008006" key="3">
    <source>
        <dbReference type="Google" id="ProtNLM"/>
    </source>
</evidence>
<name>A0A6S6S7F1_9BACT</name>
<gene>
    <name evidence="2" type="ORF">HELGO_WM28410</name>
</gene>
<sequence>MKKILAALSLIALLFTACKETETPVTVDLSENTATEVTTINSHSHMMVTVSNTTDNEATIQWEHSVTTPVTGWIYTINGSTMASGTLTIPANGSVDVTLMVMPDGVAGAAAGMLKFYDAKDQALSMQTFSYTVTTVTQYFELINITPTSQSIRPNDPDTDYKMKIYNPSNADINVNWTSTMGTTNPSSWVVDICDPFQCFPPGVLDGSFPVPAGDSVDFKFTFKHGTTSGNGTATANFFIATDSLNSLTSQMVDHTVQ</sequence>
<organism evidence="2">
    <name type="scientific">uncultured Aureispira sp</name>
    <dbReference type="NCBI Taxonomy" id="1331704"/>
    <lineage>
        <taxon>Bacteria</taxon>
        <taxon>Pseudomonadati</taxon>
        <taxon>Bacteroidota</taxon>
        <taxon>Saprospiria</taxon>
        <taxon>Saprospirales</taxon>
        <taxon>Saprospiraceae</taxon>
        <taxon>Aureispira</taxon>
        <taxon>environmental samples</taxon>
    </lineage>
</organism>
<reference evidence="2" key="1">
    <citation type="submission" date="2020-01" db="EMBL/GenBank/DDBJ databases">
        <authorList>
            <person name="Meier V. D."/>
            <person name="Meier V D."/>
        </authorList>
    </citation>
    <scope>NUCLEOTIDE SEQUENCE</scope>
    <source>
        <strain evidence="2">HLG_WM_MAG_10</strain>
    </source>
</reference>
<feature type="signal peptide" evidence="1">
    <location>
        <begin position="1"/>
        <end position="19"/>
    </location>
</feature>
<protein>
    <recommendedName>
        <fullName evidence="3">BACON domain-containing protein</fullName>
    </recommendedName>
</protein>
<proteinExistence type="predicted"/>